<feature type="transmembrane region" description="Helical" evidence="1">
    <location>
        <begin position="120"/>
        <end position="142"/>
    </location>
</feature>
<feature type="transmembrane region" description="Helical" evidence="1">
    <location>
        <begin position="261"/>
        <end position="281"/>
    </location>
</feature>
<keyword evidence="1" id="KW-1133">Transmembrane helix</keyword>
<protein>
    <submittedName>
        <fullName evidence="2">Uncharacterized protein YqhQ</fullName>
    </submittedName>
</protein>
<gene>
    <name evidence="2" type="ORF">GGQ74_002578</name>
</gene>
<keyword evidence="1" id="KW-0472">Membrane</keyword>
<evidence type="ECO:0000313" key="2">
    <source>
        <dbReference type="EMBL" id="NJB68905.1"/>
    </source>
</evidence>
<feature type="transmembrane region" description="Helical" evidence="1">
    <location>
        <begin position="162"/>
        <end position="182"/>
    </location>
</feature>
<dbReference type="PANTHER" id="PTHR42867:SF1">
    <property type="entry name" value="MEMBRANE PROTEIN-RELATED"/>
    <property type="match status" value="1"/>
</dbReference>
<reference evidence="2 3" key="1">
    <citation type="submission" date="2020-03" db="EMBL/GenBank/DDBJ databases">
        <title>Genomic Encyclopedia of Type Strains, Phase IV (KMG-IV): sequencing the most valuable type-strain genomes for metagenomic binning, comparative biology and taxonomic classification.</title>
        <authorList>
            <person name="Goeker M."/>
        </authorList>
    </citation>
    <scope>NUCLEOTIDE SEQUENCE [LARGE SCALE GENOMIC DNA]</scope>
    <source>
        <strain evidence="2 3">DSM 24233</strain>
    </source>
</reference>
<sequence length="328" mass="35830">MSGVVETVREAAGALRRIAVGGTTLFMRAAQTVGGQAVVEGVMMRNKDRLAIAVRKPDGSIILETRPWFTLLRSDWMRKPFVRGTFVLIETLVNGIKALNFSAQAAMEDEGEEEVKPWQLALTVAVSIALALGLFVVLPHLFTLGIQALGLGGGTESLSFHVWDGLFKLLVFAGYIGSISLIPDIRRVFQYHGAEHKTIWAFEEGCELTPEAARSFSRLHPRCGTAFLLFVLSLSIVLHAVLIPALLALYTPEGAVVKQAYVVFAKFFMMIPVSAVAYELIKYTGTNVEARLCRVLCWPGLMMQYLTTGEPDDSQLEVAIAALKGAVD</sequence>
<name>A0A846QTU8_9BACT</name>
<evidence type="ECO:0000256" key="1">
    <source>
        <dbReference type="SAM" id="Phobius"/>
    </source>
</evidence>
<keyword evidence="3" id="KW-1185">Reference proteome</keyword>
<dbReference type="InterPro" id="IPR010787">
    <property type="entry name" value="DUF1385"/>
</dbReference>
<comment type="caution">
    <text evidence="2">The sequence shown here is derived from an EMBL/GenBank/DDBJ whole genome shotgun (WGS) entry which is preliminary data.</text>
</comment>
<dbReference type="PANTHER" id="PTHR42867">
    <property type="entry name" value="MEMBRANE PROTEIN-RELATED"/>
    <property type="match status" value="1"/>
</dbReference>
<dbReference type="Pfam" id="PF07136">
    <property type="entry name" value="DUF1385"/>
    <property type="match status" value="1"/>
</dbReference>
<feature type="transmembrane region" description="Helical" evidence="1">
    <location>
        <begin position="226"/>
        <end position="249"/>
    </location>
</feature>
<dbReference type="EMBL" id="JAATJA010000002">
    <property type="protein sequence ID" value="NJB68905.1"/>
    <property type="molecule type" value="Genomic_DNA"/>
</dbReference>
<proteinExistence type="predicted"/>
<evidence type="ECO:0000313" key="3">
    <source>
        <dbReference type="Proteomes" id="UP000580856"/>
    </source>
</evidence>
<dbReference type="Proteomes" id="UP000580856">
    <property type="component" value="Unassembled WGS sequence"/>
</dbReference>
<dbReference type="AlphaFoldDB" id="A0A846QTU8"/>
<organism evidence="2 3">
    <name type="scientific">Desulfobaculum xiamenense</name>
    <dbReference type="NCBI Taxonomy" id="995050"/>
    <lineage>
        <taxon>Bacteria</taxon>
        <taxon>Pseudomonadati</taxon>
        <taxon>Thermodesulfobacteriota</taxon>
        <taxon>Desulfovibrionia</taxon>
        <taxon>Desulfovibrionales</taxon>
        <taxon>Desulfovibrionaceae</taxon>
        <taxon>Desulfobaculum</taxon>
    </lineage>
</organism>
<keyword evidence="1" id="KW-0812">Transmembrane</keyword>
<accession>A0A846QTU8</accession>